<dbReference type="GO" id="GO:0017148">
    <property type="term" value="P:negative regulation of translation"/>
    <property type="evidence" value="ECO:0007669"/>
    <property type="project" value="TreeGrafter"/>
</dbReference>
<evidence type="ECO:0000313" key="4">
    <source>
        <dbReference type="Proteomes" id="UP000886653"/>
    </source>
</evidence>
<dbReference type="GO" id="GO:0005739">
    <property type="term" value="C:mitochondrion"/>
    <property type="evidence" value="ECO:0007669"/>
    <property type="project" value="TreeGrafter"/>
</dbReference>
<dbReference type="GO" id="GO:0043023">
    <property type="term" value="F:ribosomal large subunit binding"/>
    <property type="evidence" value="ECO:0007669"/>
    <property type="project" value="TreeGrafter"/>
</dbReference>
<dbReference type="Proteomes" id="UP000886653">
    <property type="component" value="Unassembled WGS sequence"/>
</dbReference>
<evidence type="ECO:0000256" key="2">
    <source>
        <dbReference type="SAM" id="MobiDB-lite"/>
    </source>
</evidence>
<comment type="similarity">
    <text evidence="1">Belongs to the Iojap/RsfS family.</text>
</comment>
<name>A0A9P6N978_9BASI</name>
<dbReference type="Gene3D" id="3.30.460.10">
    <property type="entry name" value="Beta Polymerase, domain 2"/>
    <property type="match status" value="1"/>
</dbReference>
<comment type="caution">
    <text evidence="3">The sequence shown here is derived from an EMBL/GenBank/DDBJ whole genome shotgun (WGS) entry which is preliminary data.</text>
</comment>
<proteinExistence type="inferred from homology"/>
<dbReference type="InterPro" id="IPR043519">
    <property type="entry name" value="NT_sf"/>
</dbReference>
<sequence>MLLETDEREEVALRQILRERFQSTVPNWQEPLSVWRNEETGEIEWLEAQSIPAETLESTESNPWFVDEPEPEPDQTTDVSSSSPIPPPPLPLGLPDKLLPLYRYLIDSPFLDRDTISFIDAKAELYGHGDAAWTDWVIVVQLKEGREGGIRGATEAVREILSATTSAQVRVEGITGNPSSTWTMVDAGKAVVHILTKESRQIYKIEDIWTGQRQPLAA</sequence>
<dbReference type="PANTHER" id="PTHR21043:SF0">
    <property type="entry name" value="MITOCHONDRIAL ASSEMBLY OF RIBOSOMAL LARGE SUBUNIT PROTEIN 1"/>
    <property type="match status" value="1"/>
</dbReference>
<dbReference type="PANTHER" id="PTHR21043">
    <property type="entry name" value="IOJAP SUPERFAMILY ORTHOLOG"/>
    <property type="match status" value="1"/>
</dbReference>
<reference evidence="3" key="1">
    <citation type="submission" date="2013-11" db="EMBL/GenBank/DDBJ databases">
        <title>Genome sequence of the fusiform rust pathogen reveals effectors for host alternation and coevolution with pine.</title>
        <authorList>
            <consortium name="DOE Joint Genome Institute"/>
            <person name="Smith K."/>
            <person name="Pendleton A."/>
            <person name="Kubisiak T."/>
            <person name="Anderson C."/>
            <person name="Salamov A."/>
            <person name="Aerts A."/>
            <person name="Riley R."/>
            <person name="Clum A."/>
            <person name="Lindquist E."/>
            <person name="Ence D."/>
            <person name="Campbell M."/>
            <person name="Kronenberg Z."/>
            <person name="Feau N."/>
            <person name="Dhillon B."/>
            <person name="Hamelin R."/>
            <person name="Burleigh J."/>
            <person name="Smith J."/>
            <person name="Yandell M."/>
            <person name="Nelson C."/>
            <person name="Grigoriev I."/>
            <person name="Davis J."/>
        </authorList>
    </citation>
    <scope>NUCLEOTIDE SEQUENCE</scope>
    <source>
        <strain evidence="3">G11</strain>
    </source>
</reference>
<feature type="region of interest" description="Disordered" evidence="2">
    <location>
        <begin position="48"/>
        <end position="90"/>
    </location>
</feature>
<keyword evidence="4" id="KW-1185">Reference proteome</keyword>
<accession>A0A9P6N978</accession>
<organism evidence="3 4">
    <name type="scientific">Cronartium quercuum f. sp. fusiforme G11</name>
    <dbReference type="NCBI Taxonomy" id="708437"/>
    <lineage>
        <taxon>Eukaryota</taxon>
        <taxon>Fungi</taxon>
        <taxon>Dikarya</taxon>
        <taxon>Basidiomycota</taxon>
        <taxon>Pucciniomycotina</taxon>
        <taxon>Pucciniomycetes</taxon>
        <taxon>Pucciniales</taxon>
        <taxon>Coleosporiaceae</taxon>
        <taxon>Cronartium</taxon>
    </lineage>
</organism>
<evidence type="ECO:0000256" key="1">
    <source>
        <dbReference type="ARBA" id="ARBA00010574"/>
    </source>
</evidence>
<dbReference type="InterPro" id="IPR004394">
    <property type="entry name" value="Iojap/RsfS/C7orf30"/>
</dbReference>
<gene>
    <name evidence="3" type="ORF">CROQUDRAFT_54401</name>
</gene>
<evidence type="ECO:0000313" key="3">
    <source>
        <dbReference type="EMBL" id="KAG0139655.1"/>
    </source>
</evidence>
<evidence type="ECO:0008006" key="5">
    <source>
        <dbReference type="Google" id="ProtNLM"/>
    </source>
</evidence>
<dbReference type="Pfam" id="PF02410">
    <property type="entry name" value="RsfS"/>
    <property type="match status" value="1"/>
</dbReference>
<dbReference type="GO" id="GO:0090071">
    <property type="term" value="P:negative regulation of ribosome biogenesis"/>
    <property type="evidence" value="ECO:0007669"/>
    <property type="project" value="TreeGrafter"/>
</dbReference>
<dbReference type="OrthoDB" id="21330at2759"/>
<dbReference type="EMBL" id="MU167544">
    <property type="protein sequence ID" value="KAG0139655.1"/>
    <property type="molecule type" value="Genomic_DNA"/>
</dbReference>
<dbReference type="SUPFAM" id="SSF81301">
    <property type="entry name" value="Nucleotidyltransferase"/>
    <property type="match status" value="1"/>
</dbReference>
<protein>
    <recommendedName>
        <fullName evidence="5">Ribosomal silencing factor RsfS</fullName>
    </recommendedName>
</protein>
<dbReference type="AlphaFoldDB" id="A0A9P6N978"/>